<protein>
    <recommendedName>
        <fullName evidence="4">Prefoldin subunit 4</fullName>
    </recommendedName>
</protein>
<comment type="similarity">
    <text evidence="1 4">Belongs to the prefoldin subunit beta family.</text>
</comment>
<keyword evidence="5" id="KW-0175">Coiled coil</keyword>
<dbReference type="InterPro" id="IPR016661">
    <property type="entry name" value="PFDN4"/>
</dbReference>
<evidence type="ECO:0000256" key="5">
    <source>
        <dbReference type="SAM" id="Coils"/>
    </source>
</evidence>
<feature type="coiled-coil region" evidence="5">
    <location>
        <begin position="76"/>
        <end position="117"/>
    </location>
</feature>
<dbReference type="GO" id="GO:0016272">
    <property type="term" value="C:prefoldin complex"/>
    <property type="evidence" value="ECO:0007669"/>
    <property type="project" value="UniProtKB-UniRule"/>
</dbReference>
<dbReference type="PIRSF" id="PIRSF016477">
    <property type="entry name" value="Prefoldin_subunit_4"/>
    <property type="match status" value="1"/>
</dbReference>
<dbReference type="PANTHER" id="PTHR21100">
    <property type="entry name" value="PREFOLDIN SUBUNIT 4"/>
    <property type="match status" value="1"/>
</dbReference>
<dbReference type="SUPFAM" id="SSF46579">
    <property type="entry name" value="Prefoldin"/>
    <property type="match status" value="1"/>
</dbReference>
<keyword evidence="2 4" id="KW-0143">Chaperone</keyword>
<evidence type="ECO:0000313" key="7">
    <source>
        <dbReference type="Proteomes" id="UP000245768"/>
    </source>
</evidence>
<gene>
    <name evidence="6" type="ORF">FA10DRAFT_299448</name>
</gene>
<organism evidence="6 7">
    <name type="scientific">Acaromyces ingoldii</name>
    <dbReference type="NCBI Taxonomy" id="215250"/>
    <lineage>
        <taxon>Eukaryota</taxon>
        <taxon>Fungi</taxon>
        <taxon>Dikarya</taxon>
        <taxon>Basidiomycota</taxon>
        <taxon>Ustilaginomycotina</taxon>
        <taxon>Exobasidiomycetes</taxon>
        <taxon>Exobasidiales</taxon>
        <taxon>Cryptobasidiaceae</taxon>
        <taxon>Acaromyces</taxon>
    </lineage>
</organism>
<sequence>MRMLEDDESNNDVEVSWADQQSINSFSRLNNLLTDAEATLRAKVTEKEGLDEIAEEIELVDEEEEVMYRVGDAFVYVKQERAIEMLKRDGEKLEEEIEKLRKQASECEEGMEKLKVGLYAKFGSNINLERD</sequence>
<dbReference type="GO" id="GO:0005737">
    <property type="term" value="C:cytoplasm"/>
    <property type="evidence" value="ECO:0007669"/>
    <property type="project" value="TreeGrafter"/>
</dbReference>
<proteinExistence type="inferred from homology"/>
<dbReference type="InParanoid" id="A0A316YZD4"/>
<dbReference type="Gene3D" id="1.10.287.370">
    <property type="match status" value="1"/>
</dbReference>
<dbReference type="GO" id="GO:0051082">
    <property type="term" value="F:unfolded protein binding"/>
    <property type="evidence" value="ECO:0007669"/>
    <property type="project" value="InterPro"/>
</dbReference>
<dbReference type="GeneID" id="37046642"/>
<dbReference type="RefSeq" id="XP_025381332.1">
    <property type="nucleotide sequence ID" value="XM_025524726.1"/>
</dbReference>
<evidence type="ECO:0000313" key="6">
    <source>
        <dbReference type="EMBL" id="PWN94134.1"/>
    </source>
</evidence>
<dbReference type="AlphaFoldDB" id="A0A316YZD4"/>
<evidence type="ECO:0000256" key="2">
    <source>
        <dbReference type="ARBA" id="ARBA00023186"/>
    </source>
</evidence>
<evidence type="ECO:0000256" key="1">
    <source>
        <dbReference type="ARBA" id="ARBA00008045"/>
    </source>
</evidence>
<comment type="function">
    <text evidence="3 4">Binds specifically to cytosolic chaperonin (c-CPN) and transfers target proteins to it. Binds to nascent polypeptide chain and promotes folding in an environment in which there are many competing pathways for nonnative proteins.</text>
</comment>
<dbReference type="GO" id="GO:0006457">
    <property type="term" value="P:protein folding"/>
    <property type="evidence" value="ECO:0007669"/>
    <property type="project" value="UniProtKB-UniRule"/>
</dbReference>
<dbReference type="InterPro" id="IPR002777">
    <property type="entry name" value="PFD_beta-like"/>
</dbReference>
<name>A0A316YZD4_9BASI</name>
<accession>A0A316YZD4</accession>
<evidence type="ECO:0000256" key="4">
    <source>
        <dbReference type="PIRNR" id="PIRNR016477"/>
    </source>
</evidence>
<keyword evidence="7" id="KW-1185">Reference proteome</keyword>
<dbReference type="Proteomes" id="UP000245768">
    <property type="component" value="Unassembled WGS sequence"/>
</dbReference>
<dbReference type="Pfam" id="PF01920">
    <property type="entry name" value="Prefoldin_2"/>
    <property type="match status" value="1"/>
</dbReference>
<dbReference type="FunFam" id="1.10.287.370:FF:000005">
    <property type="entry name" value="Prefoldin subunit 4"/>
    <property type="match status" value="1"/>
</dbReference>
<comment type="subunit">
    <text evidence="4">Heterohexamer of two PFD-alpha type and four PFD-beta type subunits.</text>
</comment>
<dbReference type="FunCoup" id="A0A316YZD4">
    <property type="interactions" value="332"/>
</dbReference>
<dbReference type="OrthoDB" id="10250441at2759"/>
<dbReference type="PANTHER" id="PTHR21100:SF9">
    <property type="entry name" value="PREFOLDIN SUBUNIT 4"/>
    <property type="match status" value="1"/>
</dbReference>
<reference evidence="6 7" key="1">
    <citation type="journal article" date="2018" name="Mol. Biol. Evol.">
        <title>Broad Genomic Sampling Reveals a Smut Pathogenic Ancestry of the Fungal Clade Ustilaginomycotina.</title>
        <authorList>
            <person name="Kijpornyongpan T."/>
            <person name="Mondo S.J."/>
            <person name="Barry K."/>
            <person name="Sandor L."/>
            <person name="Lee J."/>
            <person name="Lipzen A."/>
            <person name="Pangilinan J."/>
            <person name="LaButti K."/>
            <person name="Hainaut M."/>
            <person name="Henrissat B."/>
            <person name="Grigoriev I.V."/>
            <person name="Spatafora J.W."/>
            <person name="Aime M.C."/>
        </authorList>
    </citation>
    <scope>NUCLEOTIDE SEQUENCE [LARGE SCALE GENOMIC DNA]</scope>
    <source>
        <strain evidence="6 7">MCA 4198</strain>
    </source>
</reference>
<dbReference type="STRING" id="215250.A0A316YZD4"/>
<dbReference type="EMBL" id="KZ819634">
    <property type="protein sequence ID" value="PWN94134.1"/>
    <property type="molecule type" value="Genomic_DNA"/>
</dbReference>
<dbReference type="InterPro" id="IPR009053">
    <property type="entry name" value="Prefoldin"/>
</dbReference>
<evidence type="ECO:0000256" key="3">
    <source>
        <dbReference type="ARBA" id="ARBA00024667"/>
    </source>
</evidence>